<dbReference type="InterPro" id="IPR029044">
    <property type="entry name" value="Nucleotide-diphossugar_trans"/>
</dbReference>
<sequence>MNSKKRIAVLLPAYNEELTIEDTILGFFKQLPKAEFVVIDNNSGDSTRMIAQNTFRSNGIRGVVVSERKQGKANAVRKGFACVDADVYVMADADMTYPAEEVHKLLKELERGKFDMVVGDRLSDGGYHKENKRPFHSFGNNLVIRLINFLFAVRIKDAMSGYRVFSNRFVRHYPILSKGFELEIEMTLHVLDKRLSYSEVPIRYLDRPKGSSSKLNTIRDGYSVIKNILWIFKDYKPMHFFGFISAVAFIASLCVGAPAIVDYIRYRYVYHVPSAILATGLMIGSMIHFSIGLVLHTVSKIQRFNFEMQILKWRE</sequence>
<dbReference type="PANTHER" id="PTHR48090:SF7">
    <property type="entry name" value="RFBJ PROTEIN"/>
    <property type="match status" value="1"/>
</dbReference>
<keyword evidence="1" id="KW-0472">Membrane</keyword>
<reference evidence="3" key="3">
    <citation type="submission" date="2023-10" db="EMBL/GenBank/DDBJ databases">
        <authorList>
            <person name="Picardeau M."/>
            <person name="Thibeaux R."/>
        </authorList>
    </citation>
    <scope>NUCLEOTIDE SEQUENCE</scope>
    <source>
        <strain evidence="3">ATI7-C-A5</strain>
    </source>
</reference>
<dbReference type="RefSeq" id="WP_100746552.1">
    <property type="nucleotide sequence ID" value="NZ_NPEF02000009.1"/>
</dbReference>
<dbReference type="EMBL" id="NPEF02000009">
    <property type="protein sequence ID" value="MDV6235663.1"/>
    <property type="molecule type" value="Genomic_DNA"/>
</dbReference>
<evidence type="ECO:0000259" key="2">
    <source>
        <dbReference type="Pfam" id="PF00535"/>
    </source>
</evidence>
<accession>A0A2N0B8A0</accession>
<reference evidence="3 5" key="2">
    <citation type="journal article" date="2018" name="Microb. Genom.">
        <title>Deciphering the unexplored Leptospira diversity from soils uncovers genomic evolution to virulence.</title>
        <authorList>
            <person name="Thibeaux R."/>
            <person name="Iraola G."/>
            <person name="Ferres I."/>
            <person name="Bierque E."/>
            <person name="Girault D."/>
            <person name="Soupe-Gilbert M.E."/>
            <person name="Picardeau M."/>
            <person name="Goarant C."/>
        </authorList>
    </citation>
    <scope>NUCLEOTIDE SEQUENCE [LARGE SCALE GENOMIC DNA]</scope>
    <source>
        <strain evidence="3 5">ATI7-C-A5</strain>
    </source>
</reference>
<dbReference type="Gene3D" id="3.90.550.10">
    <property type="entry name" value="Spore Coat Polysaccharide Biosynthesis Protein SpsA, Chain A"/>
    <property type="match status" value="1"/>
</dbReference>
<gene>
    <name evidence="3" type="ORF">CH379_008500</name>
    <name evidence="4" type="ORF">CH379_11590</name>
</gene>
<feature type="transmembrane region" description="Helical" evidence="1">
    <location>
        <begin position="273"/>
        <end position="295"/>
    </location>
</feature>
<accession>A0A2N0BLX7</accession>
<dbReference type="EMBL" id="NPEF01000109">
    <property type="protein sequence ID" value="PJZ92728.1"/>
    <property type="molecule type" value="Genomic_DNA"/>
</dbReference>
<protein>
    <submittedName>
        <fullName evidence="4">Glycosyl transferase</fullName>
    </submittedName>
    <submittedName>
        <fullName evidence="3">Glycosyltransferase family 2 protein</fullName>
    </submittedName>
</protein>
<dbReference type="PANTHER" id="PTHR48090">
    <property type="entry name" value="UNDECAPRENYL-PHOSPHATE 4-DEOXY-4-FORMAMIDO-L-ARABINOSE TRANSFERASE-RELATED"/>
    <property type="match status" value="1"/>
</dbReference>
<dbReference type="InterPro" id="IPR050256">
    <property type="entry name" value="Glycosyltransferase_2"/>
</dbReference>
<keyword evidence="1" id="KW-1133">Transmembrane helix</keyword>
<feature type="domain" description="Glycosyltransferase 2-like" evidence="2">
    <location>
        <begin position="9"/>
        <end position="168"/>
    </location>
</feature>
<evidence type="ECO:0000313" key="3">
    <source>
        <dbReference type="EMBL" id="MDV6235663.1"/>
    </source>
</evidence>
<comment type="caution">
    <text evidence="4">The sequence shown here is derived from an EMBL/GenBank/DDBJ whole genome shotgun (WGS) entry which is preliminary data.</text>
</comment>
<feature type="transmembrane region" description="Helical" evidence="1">
    <location>
        <begin position="240"/>
        <end position="261"/>
    </location>
</feature>
<keyword evidence="1" id="KW-0812">Transmembrane</keyword>
<proteinExistence type="predicted"/>
<dbReference type="AlphaFoldDB" id="A0A2N0B8A0"/>
<keyword evidence="4" id="KW-0808">Transferase</keyword>
<dbReference type="CDD" id="cd04179">
    <property type="entry name" value="DPM_DPG-synthase_like"/>
    <property type="match status" value="1"/>
</dbReference>
<dbReference type="InterPro" id="IPR001173">
    <property type="entry name" value="Glyco_trans_2-like"/>
</dbReference>
<evidence type="ECO:0000313" key="4">
    <source>
        <dbReference type="EMBL" id="PJZ92728.1"/>
    </source>
</evidence>
<dbReference type="SUPFAM" id="SSF53448">
    <property type="entry name" value="Nucleotide-diphospho-sugar transferases"/>
    <property type="match status" value="1"/>
</dbReference>
<dbReference type="Proteomes" id="UP000232122">
    <property type="component" value="Unassembled WGS sequence"/>
</dbReference>
<keyword evidence="5" id="KW-1185">Reference proteome</keyword>
<dbReference type="GO" id="GO:0016740">
    <property type="term" value="F:transferase activity"/>
    <property type="evidence" value="ECO:0007669"/>
    <property type="project" value="UniProtKB-KW"/>
</dbReference>
<reference evidence="4" key="1">
    <citation type="submission" date="2017-07" db="EMBL/GenBank/DDBJ databases">
        <title>Leptospira spp. isolated from tropical soils.</title>
        <authorList>
            <person name="Thibeaux R."/>
            <person name="Iraola G."/>
            <person name="Ferres I."/>
            <person name="Bierque E."/>
            <person name="Girault D."/>
            <person name="Soupe-Gilbert M.-E."/>
            <person name="Picardeau M."/>
            <person name="Goarant C."/>
        </authorList>
    </citation>
    <scope>NUCLEOTIDE SEQUENCE [LARGE SCALE GENOMIC DNA]</scope>
    <source>
        <strain evidence="4">ATI7-C-A5</strain>
    </source>
</reference>
<dbReference type="Pfam" id="PF00535">
    <property type="entry name" value="Glycos_transf_2"/>
    <property type="match status" value="1"/>
</dbReference>
<organism evidence="4">
    <name type="scientific">Leptospira ellisii</name>
    <dbReference type="NCBI Taxonomy" id="2023197"/>
    <lineage>
        <taxon>Bacteria</taxon>
        <taxon>Pseudomonadati</taxon>
        <taxon>Spirochaetota</taxon>
        <taxon>Spirochaetia</taxon>
        <taxon>Leptospirales</taxon>
        <taxon>Leptospiraceae</taxon>
        <taxon>Leptospira</taxon>
    </lineage>
</organism>
<evidence type="ECO:0000313" key="5">
    <source>
        <dbReference type="Proteomes" id="UP000232122"/>
    </source>
</evidence>
<name>A0A2N0B8A0_9LEPT</name>
<evidence type="ECO:0000256" key="1">
    <source>
        <dbReference type="SAM" id="Phobius"/>
    </source>
</evidence>
<dbReference type="OrthoDB" id="9810303at2"/>